<dbReference type="InterPro" id="IPR036465">
    <property type="entry name" value="vWFA_dom_sf"/>
</dbReference>
<dbReference type="Proteomes" id="UP000009173">
    <property type="component" value="Chromosome"/>
</dbReference>
<organism evidence="3 4">
    <name type="scientific">Nitratidesulfovibrio vulgaris (strain DP4)</name>
    <name type="common">Desulfovibrio vulgaris</name>
    <dbReference type="NCBI Taxonomy" id="391774"/>
    <lineage>
        <taxon>Bacteria</taxon>
        <taxon>Pseudomonadati</taxon>
        <taxon>Thermodesulfobacteriota</taxon>
        <taxon>Desulfovibrionia</taxon>
        <taxon>Desulfovibrionales</taxon>
        <taxon>Desulfovibrionaceae</taxon>
        <taxon>Nitratidesulfovibrio</taxon>
    </lineage>
</organism>
<dbReference type="AlphaFoldDB" id="A0A0H3ACU0"/>
<dbReference type="HOGENOM" id="CLU_024864_0_0_7"/>
<accession>A0A0H3ACU0</accession>
<dbReference type="Gene3D" id="3.40.50.410">
    <property type="entry name" value="von Willebrand factor, type A domain"/>
    <property type="match status" value="1"/>
</dbReference>
<feature type="region of interest" description="Disordered" evidence="1">
    <location>
        <begin position="204"/>
        <end position="239"/>
    </location>
</feature>
<dbReference type="InterPro" id="IPR002035">
    <property type="entry name" value="VWF_A"/>
</dbReference>
<protein>
    <submittedName>
        <fullName evidence="3">von Willebrand factor, type A</fullName>
    </submittedName>
</protein>
<dbReference type="SUPFAM" id="SSF53300">
    <property type="entry name" value="vWA-like"/>
    <property type="match status" value="1"/>
</dbReference>
<evidence type="ECO:0000313" key="3">
    <source>
        <dbReference type="EMBL" id="ABM29626.1"/>
    </source>
</evidence>
<dbReference type="InterPro" id="IPR025861">
    <property type="entry name" value="CobT_VWA_dom"/>
</dbReference>
<proteinExistence type="predicted"/>
<reference evidence="4" key="1">
    <citation type="journal article" date="2009" name="Environ. Microbiol.">
        <title>Contribution of mobile genetic elements to Desulfovibrio vulgaris genome plasticity.</title>
        <authorList>
            <person name="Walker C.B."/>
            <person name="Stolyar S."/>
            <person name="Chivian D."/>
            <person name="Pinel N."/>
            <person name="Gabster J.A."/>
            <person name="Dehal P.S."/>
            <person name="He Z."/>
            <person name="Yang Z.K."/>
            <person name="Yen H.C."/>
            <person name="Zhou J."/>
            <person name="Wall J.D."/>
            <person name="Hazen T.C."/>
            <person name="Arkin A.P."/>
            <person name="Stahl D.A."/>
        </authorList>
    </citation>
    <scope>NUCLEOTIDE SEQUENCE [LARGE SCALE GENOMIC DNA]</scope>
    <source>
        <strain evidence="4">DP4</strain>
    </source>
</reference>
<feature type="domain" description="VWFA" evidence="2">
    <location>
        <begin position="360"/>
        <end position="530"/>
    </location>
</feature>
<dbReference type="EMBL" id="CP000527">
    <property type="protein sequence ID" value="ABM29626.1"/>
    <property type="molecule type" value="Genomic_DNA"/>
</dbReference>
<evidence type="ECO:0000259" key="2">
    <source>
        <dbReference type="SMART" id="SM00327"/>
    </source>
</evidence>
<gene>
    <name evidence="3" type="ordered locus">Dvul_2614</name>
</gene>
<dbReference type="SMART" id="SM00327">
    <property type="entry name" value="VWA"/>
    <property type="match status" value="1"/>
</dbReference>
<dbReference type="Pfam" id="PF11775">
    <property type="entry name" value="CobT_C"/>
    <property type="match status" value="1"/>
</dbReference>
<evidence type="ECO:0000313" key="4">
    <source>
        <dbReference type="Proteomes" id="UP000009173"/>
    </source>
</evidence>
<dbReference type="KEGG" id="dvl:Dvul_2614"/>
<evidence type="ECO:0000256" key="1">
    <source>
        <dbReference type="SAM" id="MobiDB-lite"/>
    </source>
</evidence>
<sequence>MHDSRAVMRSLPLVASILGRRYGIQVQIGGTEAYTDGKTIHLPSLPVEDNNLLPLVRGYLDHEAGHVRETDFDVLREATLTPLEMHIWNIIEDWRIENKLASIFPGCRQNFDWLITHLFGSATPDVSATGDASCILNWMLLTVRCWDVPALSTERDTIASMVDAGFPGVRQRIAPLLNKVRTDCDATADAIHHARMIVQALRKQVAHSSPSANTQRKTTKKTTVRDPSDGPAAVEEVSGHYTPERIRAMESLLGASEDTLPKTMGAVLAEALQQSHGTSWSTAVAVEQPRLAYPLDADAIAQARAASMALKTRLHGLVQSAVVTRCATGRRGRLDPSRLHRLSVADGRLFRQRGERHGINTAAHILLDSSGSMSGCMTLASTACHATASALAACGVNVGLTAFPGHYLTAQANWASVSPLIRHGQRVHPKVNVTSGGGTPLAESLWWTMQTMLPLPESRKLILIITDGDPDSGVQAEEALVGAARAGFEVYGIGIISTAILSLLPGNSLVISSMGELAPAMFTLLQKAMLRCA</sequence>
<name>A0A0H3ACU0_NITV4</name>
<feature type="compositionally biased region" description="Polar residues" evidence="1">
    <location>
        <begin position="206"/>
        <end position="216"/>
    </location>
</feature>